<evidence type="ECO:0000256" key="10">
    <source>
        <dbReference type="ARBA" id="ARBA00040371"/>
    </source>
</evidence>
<feature type="transmembrane region" description="Helical" evidence="12">
    <location>
        <begin position="227"/>
        <end position="245"/>
    </location>
</feature>
<evidence type="ECO:0000256" key="12">
    <source>
        <dbReference type="SAM" id="Phobius"/>
    </source>
</evidence>
<accession>A0A903UZG7</accession>
<evidence type="ECO:0000256" key="4">
    <source>
        <dbReference type="ARBA" id="ARBA00022692"/>
    </source>
</evidence>
<dbReference type="GO" id="GO:0005783">
    <property type="term" value="C:endoplasmic reticulum"/>
    <property type="evidence" value="ECO:0007669"/>
    <property type="project" value="TreeGrafter"/>
</dbReference>
<dbReference type="EnsemblMetazoa" id="AAEL014596-RB">
    <property type="protein sequence ID" value="AAEL014596-PB"/>
    <property type="gene ID" value="AAEL014596"/>
</dbReference>
<evidence type="ECO:0000256" key="7">
    <source>
        <dbReference type="ARBA" id="ARBA00023315"/>
    </source>
</evidence>
<dbReference type="GO" id="GO:1990698">
    <property type="term" value="F:palmitoleoyltransferase activity"/>
    <property type="evidence" value="ECO:0007669"/>
    <property type="project" value="UniProtKB-EC"/>
</dbReference>
<feature type="transmembrane region" description="Helical" evidence="12">
    <location>
        <begin position="79"/>
        <end position="98"/>
    </location>
</feature>
<evidence type="ECO:0000256" key="3">
    <source>
        <dbReference type="ARBA" id="ARBA00022687"/>
    </source>
</evidence>
<feature type="transmembrane region" description="Helical" evidence="12">
    <location>
        <begin position="184"/>
        <end position="207"/>
    </location>
</feature>
<dbReference type="Proteomes" id="UP000008820">
    <property type="component" value="Chromosome 2"/>
</dbReference>
<dbReference type="GO" id="GO:0030258">
    <property type="term" value="P:lipid modification"/>
    <property type="evidence" value="ECO:0007669"/>
    <property type="project" value="TreeGrafter"/>
</dbReference>
<evidence type="ECO:0000256" key="2">
    <source>
        <dbReference type="ARBA" id="ARBA00022679"/>
    </source>
</evidence>
<evidence type="ECO:0000256" key="1">
    <source>
        <dbReference type="ARBA" id="ARBA00004141"/>
    </source>
</evidence>
<comment type="subcellular location">
    <subcellularLocation>
        <location evidence="1">Membrane</location>
        <topology evidence="1">Multi-pass membrane protein</topology>
    </subcellularLocation>
</comment>
<evidence type="ECO:0000256" key="11">
    <source>
        <dbReference type="ARBA" id="ARBA00047978"/>
    </source>
</evidence>
<organism evidence="13 14">
    <name type="scientific">Aedes aegypti</name>
    <name type="common">Yellowfever mosquito</name>
    <name type="synonym">Culex aegypti</name>
    <dbReference type="NCBI Taxonomy" id="7159"/>
    <lineage>
        <taxon>Eukaryota</taxon>
        <taxon>Metazoa</taxon>
        <taxon>Ecdysozoa</taxon>
        <taxon>Arthropoda</taxon>
        <taxon>Hexapoda</taxon>
        <taxon>Insecta</taxon>
        <taxon>Pterygota</taxon>
        <taxon>Neoptera</taxon>
        <taxon>Endopterygota</taxon>
        <taxon>Diptera</taxon>
        <taxon>Nematocera</taxon>
        <taxon>Culicoidea</taxon>
        <taxon>Culicidae</taxon>
        <taxon>Culicinae</taxon>
        <taxon>Aedini</taxon>
        <taxon>Aedes</taxon>
        <taxon>Stegomyia</taxon>
    </lineage>
</organism>
<dbReference type="PANTHER" id="PTHR13906">
    <property type="entry name" value="PORCUPINE"/>
    <property type="match status" value="1"/>
</dbReference>
<keyword evidence="5 12" id="KW-1133">Transmembrane helix</keyword>
<feature type="transmembrane region" description="Helical" evidence="12">
    <location>
        <begin position="425"/>
        <end position="446"/>
    </location>
</feature>
<dbReference type="GO" id="GO:0016055">
    <property type="term" value="P:Wnt signaling pathway"/>
    <property type="evidence" value="ECO:0007669"/>
    <property type="project" value="UniProtKB-KW"/>
</dbReference>
<dbReference type="EC" id="2.3.1.250" evidence="9"/>
<protein>
    <recommendedName>
        <fullName evidence="10">Protein-serine O-palmitoleoyltransferase porcupine</fullName>
        <ecNumber evidence="9">2.3.1.250</ecNumber>
    </recommendedName>
</protein>
<feature type="transmembrane region" description="Helical" evidence="12">
    <location>
        <begin position="128"/>
        <end position="146"/>
    </location>
</feature>
<sequence length="487" mass="56532">MSEYLYSMYDENEDFYDTYDDYNERILRNYEAAGWKDVYENCIVPSFFQISYYAIPFVAVNIFMCICNKLQARYLPSHYNITHALSFGSGLFLIYNTIEHGHLYLVQLFISVYLLIKLSFIDQKRIRLDLLISIYTMAYLILSEVLEKDPKVWHHIRGVLMIAVMKSISLAMDTRADRSLRDRFSIISFLGYICSPANCIFGPWISFNDYLNSITRSKNKLKLNFKYFAQISINLALCILCLLFSNCADSFLDADNFWKWVVAYGTAFSFRMSHYFVSFLSQATMVASGTVPSVDQATKSLPIKQSQYFGYTIVRPWSIELPRSLVHVVVAWNVPMHNFLKQYIFRSIKPSGTFAAVFLTYVTSSLLHGLNFQLWATLLTIGVWSYVEYNIRSKLAQIFSACVLVNKCSNTCTKHHLGQSRPMTIFINVIFSLLCIVNLIYLGAIFDSNSQLQTEGYSFKHTLDKWQKLDYASHWLLLLVYIFNWII</sequence>
<comment type="catalytic activity">
    <reaction evidence="11">
        <text>[Wnt protein]-L-serine + (9Z)-hexadecenoyl-CoA = [Wnt protein]-O-(9Z)-hexadecenoyl-L-serine + CoA</text>
        <dbReference type="Rhea" id="RHEA:45336"/>
        <dbReference type="Rhea" id="RHEA-COMP:11170"/>
        <dbReference type="Rhea" id="RHEA-COMP:11171"/>
        <dbReference type="ChEBI" id="CHEBI:29999"/>
        <dbReference type="ChEBI" id="CHEBI:57287"/>
        <dbReference type="ChEBI" id="CHEBI:61540"/>
        <dbReference type="ChEBI" id="CHEBI:85189"/>
        <dbReference type="EC" id="2.3.1.250"/>
    </reaction>
</comment>
<dbReference type="AlphaFoldDB" id="A0A903UZG7"/>
<name>A0A903UZG7_AEDAE</name>
<proteinExistence type="inferred from homology"/>
<feature type="transmembrane region" description="Helical" evidence="12">
    <location>
        <begin position="366"/>
        <end position="387"/>
    </location>
</feature>
<evidence type="ECO:0000256" key="6">
    <source>
        <dbReference type="ARBA" id="ARBA00023136"/>
    </source>
</evidence>
<reference evidence="13" key="2">
    <citation type="submission" date="2022-10" db="UniProtKB">
        <authorList>
            <consortium name="EnsemblMetazoa"/>
        </authorList>
    </citation>
    <scope>IDENTIFICATION</scope>
    <source>
        <strain evidence="13">LVP_AGWG</strain>
    </source>
</reference>
<dbReference type="GO" id="GO:0016020">
    <property type="term" value="C:membrane"/>
    <property type="evidence" value="ECO:0007669"/>
    <property type="project" value="UniProtKB-SubCell"/>
</dbReference>
<feature type="transmembrane region" description="Helical" evidence="12">
    <location>
        <begin position="104"/>
        <end position="121"/>
    </location>
</feature>
<evidence type="ECO:0000313" key="14">
    <source>
        <dbReference type="Proteomes" id="UP000008820"/>
    </source>
</evidence>
<keyword evidence="14" id="KW-1185">Reference proteome</keyword>
<keyword evidence="2" id="KW-0808">Transferase</keyword>
<dbReference type="GO" id="GO:0061355">
    <property type="term" value="P:Wnt protein secretion"/>
    <property type="evidence" value="ECO:0007669"/>
    <property type="project" value="TreeGrafter"/>
</dbReference>
<dbReference type="InterPro" id="IPR049941">
    <property type="entry name" value="LPLAT_7/PORCN-like"/>
</dbReference>
<comment type="similarity">
    <text evidence="8">Belongs to the membrane-bound acyltransferase family. Porcupine subfamily.</text>
</comment>
<gene>
    <name evidence="13" type="primary">5564741</name>
</gene>
<keyword evidence="3" id="KW-0879">Wnt signaling pathway</keyword>
<evidence type="ECO:0000256" key="5">
    <source>
        <dbReference type="ARBA" id="ARBA00022989"/>
    </source>
</evidence>
<dbReference type="InterPro" id="IPR004299">
    <property type="entry name" value="MBOAT_fam"/>
</dbReference>
<feature type="transmembrane region" description="Helical" evidence="12">
    <location>
        <begin position="466"/>
        <end position="486"/>
    </location>
</feature>
<dbReference type="Pfam" id="PF03062">
    <property type="entry name" value="MBOAT"/>
    <property type="match status" value="1"/>
</dbReference>
<keyword evidence="6 12" id="KW-0472">Membrane</keyword>
<feature type="transmembrane region" description="Helical" evidence="12">
    <location>
        <begin position="257"/>
        <end position="277"/>
    </location>
</feature>
<feature type="transmembrane region" description="Helical" evidence="12">
    <location>
        <begin position="50"/>
        <end position="67"/>
    </location>
</feature>
<reference evidence="13 14" key="1">
    <citation type="submission" date="2017-06" db="EMBL/GenBank/DDBJ databases">
        <title>Aedes aegypti genome working group (AGWG) sequencing and assembly.</title>
        <authorList>
            <consortium name="Aedes aegypti Genome Working Group (AGWG)"/>
            <person name="Matthews B.J."/>
        </authorList>
    </citation>
    <scope>NUCLEOTIDE SEQUENCE [LARGE SCALE GENOMIC DNA]</scope>
    <source>
        <strain evidence="13 14">LVP_AGWG</strain>
    </source>
</reference>
<evidence type="ECO:0000256" key="9">
    <source>
        <dbReference type="ARBA" id="ARBA00038867"/>
    </source>
</evidence>
<keyword evidence="7" id="KW-0012">Acyltransferase</keyword>
<dbReference type="PANTHER" id="PTHR13906:SF12">
    <property type="entry name" value="PROTEIN-SERINE O-PALMITOLEOYLTRANSFERASE PORCUPINE"/>
    <property type="match status" value="1"/>
</dbReference>
<dbReference type="GO" id="GO:0017147">
    <property type="term" value="F:Wnt-protein binding"/>
    <property type="evidence" value="ECO:0007669"/>
    <property type="project" value="TreeGrafter"/>
</dbReference>
<dbReference type="OrthoDB" id="5968863at2759"/>
<evidence type="ECO:0000313" key="13">
    <source>
        <dbReference type="EnsemblMetazoa" id="AAEL014596-PB"/>
    </source>
</evidence>
<evidence type="ECO:0000256" key="8">
    <source>
        <dbReference type="ARBA" id="ARBA00038269"/>
    </source>
</evidence>
<keyword evidence="4 12" id="KW-0812">Transmembrane</keyword>
<feature type="transmembrane region" description="Helical" evidence="12">
    <location>
        <begin position="152"/>
        <end position="172"/>
    </location>
</feature>